<reference evidence="1" key="1">
    <citation type="journal article" date="2014" name="Front. Microbiol.">
        <title>High frequency of phylogenetically diverse reductive dehalogenase-homologous genes in deep subseafloor sedimentary metagenomes.</title>
        <authorList>
            <person name="Kawai M."/>
            <person name="Futagami T."/>
            <person name="Toyoda A."/>
            <person name="Takaki Y."/>
            <person name="Nishi S."/>
            <person name="Hori S."/>
            <person name="Arai W."/>
            <person name="Tsubouchi T."/>
            <person name="Morono Y."/>
            <person name="Uchiyama I."/>
            <person name="Ito T."/>
            <person name="Fujiyama A."/>
            <person name="Inagaki F."/>
            <person name="Takami H."/>
        </authorList>
    </citation>
    <scope>NUCLEOTIDE SEQUENCE</scope>
    <source>
        <strain evidence="1">Expedition CK06-06</strain>
    </source>
</reference>
<dbReference type="AlphaFoldDB" id="X0V3E4"/>
<comment type="caution">
    <text evidence="1">The sequence shown here is derived from an EMBL/GenBank/DDBJ whole genome shotgun (WGS) entry which is preliminary data.</text>
</comment>
<dbReference type="EMBL" id="BARS01022250">
    <property type="protein sequence ID" value="GAG12625.1"/>
    <property type="molecule type" value="Genomic_DNA"/>
</dbReference>
<accession>X0V3E4</accession>
<organism evidence="1">
    <name type="scientific">marine sediment metagenome</name>
    <dbReference type="NCBI Taxonomy" id="412755"/>
    <lineage>
        <taxon>unclassified sequences</taxon>
        <taxon>metagenomes</taxon>
        <taxon>ecological metagenomes</taxon>
    </lineage>
</organism>
<evidence type="ECO:0000313" key="1">
    <source>
        <dbReference type="EMBL" id="GAG12625.1"/>
    </source>
</evidence>
<gene>
    <name evidence="1" type="ORF">S01H1_35600</name>
</gene>
<protein>
    <submittedName>
        <fullName evidence="1">Uncharacterized protein</fullName>
    </submittedName>
</protein>
<proteinExistence type="predicted"/>
<sequence length="85" mass="8906">VLFAGTVSTSDTVTLKLEEADTLGGSYTDVAADQMYGNTGIVAQDDNFKVGYTGYKQFVRLADSAGTAVVDAVAILRFPAHEAQA</sequence>
<name>X0V3E4_9ZZZZ</name>
<feature type="non-terminal residue" evidence="1">
    <location>
        <position position="1"/>
    </location>
</feature>